<name>A0A7D5YYK1_9HYPO</name>
<evidence type="ECO:0000256" key="1">
    <source>
        <dbReference type="SAM" id="MobiDB-lite"/>
    </source>
</evidence>
<evidence type="ECO:0000313" key="3">
    <source>
        <dbReference type="Proteomes" id="UP000510686"/>
    </source>
</evidence>
<proteinExistence type="predicted"/>
<feature type="region of interest" description="Disordered" evidence="1">
    <location>
        <begin position="30"/>
        <end position="54"/>
    </location>
</feature>
<organism evidence="2 3">
    <name type="scientific">Metarhizium brunneum</name>
    <dbReference type="NCBI Taxonomy" id="500148"/>
    <lineage>
        <taxon>Eukaryota</taxon>
        <taxon>Fungi</taxon>
        <taxon>Dikarya</taxon>
        <taxon>Ascomycota</taxon>
        <taxon>Pezizomycotina</taxon>
        <taxon>Sordariomycetes</taxon>
        <taxon>Hypocreomycetidae</taxon>
        <taxon>Hypocreales</taxon>
        <taxon>Clavicipitaceae</taxon>
        <taxon>Metarhizium</taxon>
    </lineage>
</organism>
<reference evidence="2 3" key="1">
    <citation type="submission" date="2020-07" db="EMBL/GenBank/DDBJ databases">
        <title>Telomere length de novo assembly of all 7 chromosomes of the fungus, Metarhizium brunneum, using a novel assembly pipeline.</title>
        <authorList>
            <person name="Saud z."/>
            <person name="Kortsinoglou A."/>
            <person name="Kouvelis V.N."/>
            <person name="Butt T.M."/>
        </authorList>
    </citation>
    <scope>NUCLEOTIDE SEQUENCE [LARGE SCALE GENOMIC DNA]</scope>
    <source>
        <strain evidence="2 3">4556</strain>
    </source>
</reference>
<dbReference type="AlphaFoldDB" id="A0A7D5YYK1"/>
<dbReference type="KEGG" id="mbrn:90967850"/>
<dbReference type="EMBL" id="CP058934">
    <property type="protein sequence ID" value="QLI69264.1"/>
    <property type="molecule type" value="Genomic_DNA"/>
</dbReference>
<protein>
    <submittedName>
        <fullName evidence="2">Uncharacterized protein</fullName>
    </submittedName>
</protein>
<dbReference type="Proteomes" id="UP000510686">
    <property type="component" value="Chromosome 3"/>
</dbReference>
<evidence type="ECO:0000313" key="2">
    <source>
        <dbReference type="EMBL" id="QLI69264.1"/>
    </source>
</evidence>
<gene>
    <name evidence="2" type="ORF">G6M90_00g062480</name>
</gene>
<feature type="compositionally biased region" description="Basic and acidic residues" evidence="1">
    <location>
        <begin position="41"/>
        <end position="54"/>
    </location>
</feature>
<sequence>MALKNKLVETAFEIQGSVTGHCSREVIKTQQKKTAMGNRESNGEFRGTDEDMERNRMASGSLRDLLLNLRRVIHSAGCEADVVPRDRPADGRIIGYEGIRTVVVANSRRHRP</sequence>
<keyword evidence="3" id="KW-1185">Reference proteome</keyword>
<accession>A0A7D5YYK1</accession>
<dbReference type="GeneID" id="90967850"/>
<dbReference type="RefSeq" id="XP_065986764.1">
    <property type="nucleotide sequence ID" value="XM_066130742.1"/>
</dbReference>